<dbReference type="InterPro" id="IPR009057">
    <property type="entry name" value="Homeodomain-like_sf"/>
</dbReference>
<dbReference type="KEGG" id="ahb:bsdtb5_07810"/>
<accession>A0A7R7EII5</accession>
<gene>
    <name evidence="5" type="ORF">bsdtb5_07810</name>
</gene>
<protein>
    <recommendedName>
        <fullName evidence="4">HTH araC/xylS-type domain-containing protein</fullName>
    </recommendedName>
</protein>
<keyword evidence="2" id="KW-0238">DNA-binding</keyword>
<dbReference type="Proteomes" id="UP000595897">
    <property type="component" value="Chromosome"/>
</dbReference>
<dbReference type="PANTHER" id="PTHR43280">
    <property type="entry name" value="ARAC-FAMILY TRANSCRIPTIONAL REGULATOR"/>
    <property type="match status" value="1"/>
</dbReference>
<dbReference type="Pfam" id="PF12833">
    <property type="entry name" value="HTH_18"/>
    <property type="match status" value="1"/>
</dbReference>
<keyword evidence="6" id="KW-1185">Reference proteome</keyword>
<feature type="domain" description="HTH araC/xylS-type" evidence="4">
    <location>
        <begin position="142"/>
        <end position="240"/>
    </location>
</feature>
<name>A0A7R7EII5_9FIRM</name>
<evidence type="ECO:0000256" key="2">
    <source>
        <dbReference type="ARBA" id="ARBA00023125"/>
    </source>
</evidence>
<evidence type="ECO:0000313" key="5">
    <source>
        <dbReference type="EMBL" id="BCN29486.1"/>
    </source>
</evidence>
<dbReference type="GO" id="GO:0003700">
    <property type="term" value="F:DNA-binding transcription factor activity"/>
    <property type="evidence" value="ECO:0007669"/>
    <property type="project" value="InterPro"/>
</dbReference>
<evidence type="ECO:0000313" key="6">
    <source>
        <dbReference type="Proteomes" id="UP000595897"/>
    </source>
</evidence>
<keyword evidence="3" id="KW-0804">Transcription</keyword>
<dbReference type="InterPro" id="IPR018060">
    <property type="entry name" value="HTH_AraC"/>
</dbReference>
<evidence type="ECO:0000256" key="3">
    <source>
        <dbReference type="ARBA" id="ARBA00023163"/>
    </source>
</evidence>
<dbReference type="PRINTS" id="PR00032">
    <property type="entry name" value="HTHARAC"/>
</dbReference>
<keyword evidence="1" id="KW-0805">Transcription regulation</keyword>
<organism evidence="5 6">
    <name type="scientific">Anaeromicropila herbilytica</name>
    <dbReference type="NCBI Taxonomy" id="2785025"/>
    <lineage>
        <taxon>Bacteria</taxon>
        <taxon>Bacillati</taxon>
        <taxon>Bacillota</taxon>
        <taxon>Clostridia</taxon>
        <taxon>Lachnospirales</taxon>
        <taxon>Lachnospiraceae</taxon>
        <taxon>Anaeromicropila</taxon>
    </lineage>
</organism>
<reference evidence="5 6" key="1">
    <citation type="submission" date="2020-11" db="EMBL/GenBank/DDBJ databases">
        <title>Draft genome sequencing of a Lachnospiraceae strain isolated from anoxic soil subjected to BSD treatment.</title>
        <authorList>
            <person name="Uek A."/>
            <person name="Tonouchi A."/>
        </authorList>
    </citation>
    <scope>NUCLEOTIDE SEQUENCE [LARGE SCALE GENOMIC DNA]</scope>
    <source>
        <strain evidence="5 6">TB5</strain>
    </source>
</reference>
<dbReference type="EMBL" id="AP024169">
    <property type="protein sequence ID" value="BCN29486.1"/>
    <property type="molecule type" value="Genomic_DNA"/>
</dbReference>
<dbReference type="PROSITE" id="PS01124">
    <property type="entry name" value="HTH_ARAC_FAMILY_2"/>
    <property type="match status" value="1"/>
</dbReference>
<dbReference type="AlphaFoldDB" id="A0A7R7EII5"/>
<dbReference type="PANTHER" id="PTHR43280:SF34">
    <property type="entry name" value="ARAC-FAMILY TRANSCRIPTIONAL REGULATOR"/>
    <property type="match status" value="1"/>
</dbReference>
<dbReference type="SMART" id="SM00342">
    <property type="entry name" value="HTH_ARAC"/>
    <property type="match status" value="1"/>
</dbReference>
<dbReference type="InterPro" id="IPR020449">
    <property type="entry name" value="Tscrpt_reg_AraC-type_HTH"/>
</dbReference>
<dbReference type="Gene3D" id="1.10.10.60">
    <property type="entry name" value="Homeodomain-like"/>
    <property type="match status" value="2"/>
</dbReference>
<dbReference type="GO" id="GO:0043565">
    <property type="term" value="F:sequence-specific DNA binding"/>
    <property type="evidence" value="ECO:0007669"/>
    <property type="project" value="InterPro"/>
</dbReference>
<sequence length="247" mass="29185">MNSESKLERFLFEQRENDQIHKSYEEELEFYEMVKNGDVKAIEQYTILYMTNDMSGFGVLSKDPLRNLVYHFIVLAAMLTRFCIEGGMSPETSYSLSDLYIQEADHCHNVKEIQTLHCKMVMDYTVRMQRLHTDKIFSKQIVKCNDFIGKSLHQHITIKELAVQIGMNESYLSKLFIKEMGVSVSEYIRQMKIEAASNMLKYSDYTCSEISQYLAFSSQSHFIKVYKEHTGLTPREYRNKYYRHNWS</sequence>
<dbReference type="SUPFAM" id="SSF46689">
    <property type="entry name" value="Homeodomain-like"/>
    <property type="match status" value="2"/>
</dbReference>
<evidence type="ECO:0000256" key="1">
    <source>
        <dbReference type="ARBA" id="ARBA00023015"/>
    </source>
</evidence>
<evidence type="ECO:0000259" key="4">
    <source>
        <dbReference type="PROSITE" id="PS01124"/>
    </source>
</evidence>
<proteinExistence type="predicted"/>